<evidence type="ECO:0000256" key="1">
    <source>
        <dbReference type="SAM" id="MobiDB-lite"/>
    </source>
</evidence>
<keyword evidence="3" id="KW-0732">Signal</keyword>
<feature type="chain" id="PRO_5043695643" evidence="3">
    <location>
        <begin position="29"/>
        <end position="129"/>
    </location>
</feature>
<feature type="compositionally biased region" description="Gly residues" evidence="1">
    <location>
        <begin position="74"/>
        <end position="83"/>
    </location>
</feature>
<dbReference type="Proteomes" id="UP001154282">
    <property type="component" value="Unassembled WGS sequence"/>
</dbReference>
<feature type="signal peptide" evidence="3">
    <location>
        <begin position="1"/>
        <end position="28"/>
    </location>
</feature>
<feature type="compositionally biased region" description="Basic and acidic residues" evidence="1">
    <location>
        <begin position="49"/>
        <end position="72"/>
    </location>
</feature>
<dbReference type="EMBL" id="CAMGYJ010000003">
    <property type="protein sequence ID" value="CAI0394647.1"/>
    <property type="molecule type" value="Genomic_DNA"/>
</dbReference>
<reference evidence="4" key="1">
    <citation type="submission" date="2022-08" db="EMBL/GenBank/DDBJ databases">
        <authorList>
            <person name="Gutierrez-Valencia J."/>
        </authorList>
    </citation>
    <scope>NUCLEOTIDE SEQUENCE</scope>
</reference>
<evidence type="ECO:0000256" key="2">
    <source>
        <dbReference type="SAM" id="Phobius"/>
    </source>
</evidence>
<proteinExistence type="predicted"/>
<evidence type="ECO:0000313" key="4">
    <source>
        <dbReference type="EMBL" id="CAI0394647.1"/>
    </source>
</evidence>
<comment type="caution">
    <text evidence="4">The sequence shown here is derived from an EMBL/GenBank/DDBJ whole genome shotgun (WGS) entry which is preliminary data.</text>
</comment>
<sequence length="129" mass="13661">MKNRDSVPLLLLLLLLVSSGLLVLPCYASELSSSANDTQAHRHPPAKALHLEADHDEMGEGGERLKETERKGGKGGAGKGAYGGADVLRQPNQRRSGGGDSAMFRSMSSLFPSAGGMMMITMLLFLGFS</sequence>
<gene>
    <name evidence="4" type="ORF">LITE_LOCUS8399</name>
</gene>
<evidence type="ECO:0000256" key="3">
    <source>
        <dbReference type="SAM" id="SignalP"/>
    </source>
</evidence>
<name>A0AAV0IAY6_9ROSI</name>
<keyword evidence="2" id="KW-0472">Membrane</keyword>
<keyword evidence="5" id="KW-1185">Reference proteome</keyword>
<feature type="transmembrane region" description="Helical" evidence="2">
    <location>
        <begin position="110"/>
        <end position="128"/>
    </location>
</feature>
<keyword evidence="2" id="KW-1133">Transmembrane helix</keyword>
<feature type="region of interest" description="Disordered" evidence="1">
    <location>
        <begin position="33"/>
        <end position="103"/>
    </location>
</feature>
<accession>A0AAV0IAY6</accession>
<protein>
    <submittedName>
        <fullName evidence="4">Uncharacterized protein</fullName>
    </submittedName>
</protein>
<evidence type="ECO:0000313" key="5">
    <source>
        <dbReference type="Proteomes" id="UP001154282"/>
    </source>
</evidence>
<keyword evidence="2" id="KW-0812">Transmembrane</keyword>
<dbReference type="AlphaFoldDB" id="A0AAV0IAY6"/>
<organism evidence="4 5">
    <name type="scientific">Linum tenue</name>
    <dbReference type="NCBI Taxonomy" id="586396"/>
    <lineage>
        <taxon>Eukaryota</taxon>
        <taxon>Viridiplantae</taxon>
        <taxon>Streptophyta</taxon>
        <taxon>Embryophyta</taxon>
        <taxon>Tracheophyta</taxon>
        <taxon>Spermatophyta</taxon>
        <taxon>Magnoliopsida</taxon>
        <taxon>eudicotyledons</taxon>
        <taxon>Gunneridae</taxon>
        <taxon>Pentapetalae</taxon>
        <taxon>rosids</taxon>
        <taxon>fabids</taxon>
        <taxon>Malpighiales</taxon>
        <taxon>Linaceae</taxon>
        <taxon>Linum</taxon>
    </lineage>
</organism>